<dbReference type="EMBL" id="BPLQ01009890">
    <property type="protein sequence ID" value="GIY47211.1"/>
    <property type="molecule type" value="Genomic_DNA"/>
</dbReference>
<dbReference type="Proteomes" id="UP001054837">
    <property type="component" value="Unassembled WGS sequence"/>
</dbReference>
<sequence>MLGRSFFRILEIDQHSTYFAYKLGGIQLVRPRIPDMPKRSFFRFLEIDQHRTYFAYKLGGIQLVRPRIPDIRKDHSSASPRNRPTQYLLRLQFGRNPTRTTSNPRHNLCFKPERLFFCVLEIDQHSTYFAYNLGGIQLVRPRIPDM</sequence>
<gene>
    <name evidence="1" type="ORF">CDAR_193401</name>
</gene>
<reference evidence="1 2" key="1">
    <citation type="submission" date="2021-06" db="EMBL/GenBank/DDBJ databases">
        <title>Caerostris darwini draft genome.</title>
        <authorList>
            <person name="Kono N."/>
            <person name="Arakawa K."/>
        </authorList>
    </citation>
    <scope>NUCLEOTIDE SEQUENCE [LARGE SCALE GENOMIC DNA]</scope>
</reference>
<proteinExistence type="predicted"/>
<keyword evidence="2" id="KW-1185">Reference proteome</keyword>
<organism evidence="1 2">
    <name type="scientific">Caerostris darwini</name>
    <dbReference type="NCBI Taxonomy" id="1538125"/>
    <lineage>
        <taxon>Eukaryota</taxon>
        <taxon>Metazoa</taxon>
        <taxon>Ecdysozoa</taxon>
        <taxon>Arthropoda</taxon>
        <taxon>Chelicerata</taxon>
        <taxon>Arachnida</taxon>
        <taxon>Araneae</taxon>
        <taxon>Araneomorphae</taxon>
        <taxon>Entelegynae</taxon>
        <taxon>Araneoidea</taxon>
        <taxon>Araneidae</taxon>
        <taxon>Caerostris</taxon>
    </lineage>
</organism>
<evidence type="ECO:0000313" key="1">
    <source>
        <dbReference type="EMBL" id="GIY47211.1"/>
    </source>
</evidence>
<dbReference type="AlphaFoldDB" id="A0AAV4TNY7"/>
<name>A0AAV4TNY7_9ARAC</name>
<evidence type="ECO:0000313" key="2">
    <source>
        <dbReference type="Proteomes" id="UP001054837"/>
    </source>
</evidence>
<comment type="caution">
    <text evidence="1">The sequence shown here is derived from an EMBL/GenBank/DDBJ whole genome shotgun (WGS) entry which is preliminary data.</text>
</comment>
<accession>A0AAV4TNY7</accession>
<protein>
    <submittedName>
        <fullName evidence="1">Uncharacterized protein</fullName>
    </submittedName>
</protein>